<feature type="compositionally biased region" description="Polar residues" evidence="1">
    <location>
        <begin position="568"/>
        <end position="581"/>
    </location>
</feature>
<feature type="compositionally biased region" description="Polar residues" evidence="1">
    <location>
        <begin position="511"/>
        <end position="521"/>
    </location>
</feature>
<dbReference type="SMART" id="SM00164">
    <property type="entry name" value="TBC"/>
    <property type="match status" value="1"/>
</dbReference>
<dbReference type="PANTHER" id="PTHR47219">
    <property type="entry name" value="RAB GTPASE-ACTIVATING PROTEIN 1-LIKE"/>
    <property type="match status" value="1"/>
</dbReference>
<dbReference type="PROSITE" id="PS50086">
    <property type="entry name" value="TBC_RABGAP"/>
    <property type="match status" value="1"/>
</dbReference>
<evidence type="ECO:0000313" key="3">
    <source>
        <dbReference type="EMBL" id="CEL96682.1"/>
    </source>
</evidence>
<dbReference type="PANTHER" id="PTHR47219:SF9">
    <property type="entry name" value="GTPASE ACTIVATING PROTEIN AND CENTROSOME-ASSOCIATED, ISOFORM B"/>
    <property type="match status" value="1"/>
</dbReference>
<protein>
    <recommendedName>
        <fullName evidence="2">Rab-GAP TBC domain-containing protein</fullName>
    </recommendedName>
</protein>
<dbReference type="InterPro" id="IPR050302">
    <property type="entry name" value="Rab_GAP_TBC_domain"/>
</dbReference>
<dbReference type="VEuPathDB" id="CryptoDB:Vbra_7662"/>
<dbReference type="Proteomes" id="UP000041254">
    <property type="component" value="Unassembled WGS sequence"/>
</dbReference>
<accession>A0A0G4EJK2</accession>
<feature type="region of interest" description="Disordered" evidence="1">
    <location>
        <begin position="1"/>
        <end position="44"/>
    </location>
</feature>
<dbReference type="GO" id="GO:0031267">
    <property type="term" value="F:small GTPase binding"/>
    <property type="evidence" value="ECO:0007669"/>
    <property type="project" value="TreeGrafter"/>
</dbReference>
<reference evidence="3 4" key="1">
    <citation type="submission" date="2014-11" db="EMBL/GenBank/DDBJ databases">
        <authorList>
            <person name="Zhu J."/>
            <person name="Qi W."/>
            <person name="Song R."/>
        </authorList>
    </citation>
    <scope>NUCLEOTIDE SEQUENCE [LARGE SCALE GENOMIC DNA]</scope>
</reference>
<feature type="compositionally biased region" description="Basic residues" evidence="1">
    <location>
        <begin position="433"/>
        <end position="445"/>
    </location>
</feature>
<keyword evidence="4" id="KW-1185">Reference proteome</keyword>
<dbReference type="Gene3D" id="1.10.8.270">
    <property type="entry name" value="putative rabgap domain of human tbc1 domain family member 14 like domains"/>
    <property type="match status" value="1"/>
</dbReference>
<evidence type="ECO:0000256" key="1">
    <source>
        <dbReference type="SAM" id="MobiDB-lite"/>
    </source>
</evidence>
<feature type="compositionally biased region" description="Polar residues" evidence="1">
    <location>
        <begin position="876"/>
        <end position="901"/>
    </location>
</feature>
<proteinExistence type="predicted"/>
<feature type="region of interest" description="Disordered" evidence="1">
    <location>
        <begin position="871"/>
        <end position="904"/>
    </location>
</feature>
<dbReference type="Pfam" id="PF00566">
    <property type="entry name" value="RabGAP-TBC"/>
    <property type="match status" value="1"/>
</dbReference>
<dbReference type="GO" id="GO:0005096">
    <property type="term" value="F:GTPase activator activity"/>
    <property type="evidence" value="ECO:0007669"/>
    <property type="project" value="TreeGrafter"/>
</dbReference>
<dbReference type="EMBL" id="CDMY01000243">
    <property type="protein sequence ID" value="CEL96682.1"/>
    <property type="molecule type" value="Genomic_DNA"/>
</dbReference>
<feature type="compositionally biased region" description="Low complexity" evidence="1">
    <location>
        <begin position="586"/>
        <end position="597"/>
    </location>
</feature>
<dbReference type="InParanoid" id="A0A0G4EJK2"/>
<sequence length="1126" mass="124569">MADPERNDDQSDRGPFTSPTRRAVRAPGGSYSPTPRSDGAEPSKRFRYPPYSGDGLLWMKLHNATISLAVRVFEGTPVAFYLTAAEAWSCGFTCKLWWSEVHSHRVLRHFFPQGFPDALRPYLWKVLLLGDTTYEAFDYEVLSSTPSANDADIKRDVGRTFPDVDVFKEKQGAGQQALFRLLRAGCTALGEEIGYCQGMNFVAGHLLLVYDLKEHCAFQCFMALMIKLEMKEFFKPRFPQLQVAVSQFDRLVKGHLTDVHHCFLQYHISANYYATVWFMALFAYGDLPAAIVHLIWDGFFLYGWKWIFRVGLALLALAKAELLHLPFDELLKGLKTFPKRLSLNKCSLFEAARSFKVTRRLLATLEVHPHHWPLFGRDTMTGGKVVWTLIDDGGGESTGAAGEGGETHQGERHNSLRHLIPTDMNASSEAPRHRTAKGGRRRKARPPSSLLHSSTAPINTKRADHESPDEDSSPPPSAVPCSQSVPNVRQRTSTEGSSPLLYAPSIDDDTLTSVISETDSSPGGAARQTEDDATMRGSGNDADKGVFLFFPWARGKSSATAGKSTSSLANASPSCDETNSAVGPPAEAAAADASQSAADERMTDGPAESTEVACPLAIQDDESDKDRESEDTFQPFQRADPSMPALPWRSPSLPIASFDRHTHKHKTTRRFTPTANGYPAADDSAPSPEKIAFPPPLSSKPSVRRSSSGEQQWPPSAPAPFRTSLTDKPAANKGVYRQGLSYWLFGSAPSRPANPPNNHVHSFPNVAERQQERGGDADGGAPQLLMDYLQQPPTFPPPPSPALRTHDDADKREVVRDRERRRVMVHRNTGAVIGKTTDANSASADRPVVSSPPAPYLLASSVSSRQLPPLPVNAAKTLSPSALGSPKLPTSESDDGSTMLSPSMPGVSDDVPMDCFVVRNRDTAACSYLAHAAVARRAANRDLVQDAAPCRKLLPFRFPDNSRLADEYVLEKDRQLEAEYWGNLRDRGRFNFDSVFTVFINMALWNCGYSVDEMRPYKGWTREKKIELLGEIRARRGFRPVEDKARLLDQIHKRHCTDGRTFSQFYIDLQADVKKNHDGLGCSEPIWVGFSDGHPFRCALMEIAKYLDIEIWTDEMYPECVPTGQD</sequence>
<evidence type="ECO:0000259" key="2">
    <source>
        <dbReference type="PROSITE" id="PS50086"/>
    </source>
</evidence>
<feature type="region of interest" description="Disordered" evidence="1">
    <location>
        <begin position="791"/>
        <end position="850"/>
    </location>
</feature>
<evidence type="ECO:0000313" key="4">
    <source>
        <dbReference type="Proteomes" id="UP000041254"/>
    </source>
</evidence>
<dbReference type="InterPro" id="IPR035969">
    <property type="entry name" value="Rab-GAP_TBC_sf"/>
</dbReference>
<feature type="domain" description="Rab-GAP TBC" evidence="2">
    <location>
        <begin position="114"/>
        <end position="303"/>
    </location>
</feature>
<dbReference type="Gene3D" id="1.10.472.80">
    <property type="entry name" value="Ypt/Rab-GAP domain of gyp1p, domain 3"/>
    <property type="match status" value="1"/>
</dbReference>
<dbReference type="AlphaFoldDB" id="A0A0G4EJK2"/>
<feature type="region of interest" description="Disordered" evidence="1">
    <location>
        <begin position="422"/>
        <end position="541"/>
    </location>
</feature>
<dbReference type="OrthoDB" id="295078at2759"/>
<dbReference type="SUPFAM" id="SSF47923">
    <property type="entry name" value="Ypt/Rab-GAP domain of gyp1p"/>
    <property type="match status" value="2"/>
</dbReference>
<feature type="compositionally biased region" description="Basic and acidic residues" evidence="1">
    <location>
        <begin position="804"/>
        <end position="822"/>
    </location>
</feature>
<name>A0A0G4EJK2_VITBC</name>
<feature type="region of interest" description="Disordered" evidence="1">
    <location>
        <begin position="558"/>
        <end position="728"/>
    </location>
</feature>
<feature type="compositionally biased region" description="Basic and acidic residues" evidence="1">
    <location>
        <begin position="1"/>
        <end position="12"/>
    </location>
</feature>
<feature type="compositionally biased region" description="Low complexity" evidence="1">
    <location>
        <begin position="558"/>
        <end position="567"/>
    </location>
</feature>
<feature type="compositionally biased region" description="Polar residues" evidence="1">
    <location>
        <begin position="480"/>
        <end position="497"/>
    </location>
</feature>
<gene>
    <name evidence="3" type="ORF">Vbra_7662</name>
</gene>
<dbReference type="STRING" id="1169540.A0A0G4EJK2"/>
<feature type="compositionally biased region" description="Low complexity" evidence="1">
    <location>
        <begin position="699"/>
        <end position="708"/>
    </location>
</feature>
<dbReference type="InterPro" id="IPR000195">
    <property type="entry name" value="Rab-GAP-TBC_dom"/>
</dbReference>
<organism evidence="3 4">
    <name type="scientific">Vitrella brassicaformis (strain CCMP3155)</name>
    <dbReference type="NCBI Taxonomy" id="1169540"/>
    <lineage>
        <taxon>Eukaryota</taxon>
        <taxon>Sar</taxon>
        <taxon>Alveolata</taxon>
        <taxon>Colpodellida</taxon>
        <taxon>Vitrellaceae</taxon>
        <taxon>Vitrella</taxon>
    </lineage>
</organism>